<evidence type="ECO:0000313" key="1">
    <source>
        <dbReference type="EMBL" id="KAL1271848.1"/>
    </source>
</evidence>
<proteinExistence type="predicted"/>
<evidence type="ECO:0000313" key="2">
    <source>
        <dbReference type="Proteomes" id="UP001558613"/>
    </source>
</evidence>
<comment type="caution">
    <text evidence="1">The sequence shown here is derived from an EMBL/GenBank/DDBJ whole genome shotgun (WGS) entry which is preliminary data.</text>
</comment>
<name>A0ABR3N4I2_9TELE</name>
<protein>
    <submittedName>
        <fullName evidence="1">Uncharacterized protein</fullName>
    </submittedName>
</protein>
<dbReference type="EMBL" id="JAYMGO010000007">
    <property type="protein sequence ID" value="KAL1271848.1"/>
    <property type="molecule type" value="Genomic_DNA"/>
</dbReference>
<organism evidence="1 2">
    <name type="scientific">Cirrhinus molitorella</name>
    <name type="common">mud carp</name>
    <dbReference type="NCBI Taxonomy" id="172907"/>
    <lineage>
        <taxon>Eukaryota</taxon>
        <taxon>Metazoa</taxon>
        <taxon>Chordata</taxon>
        <taxon>Craniata</taxon>
        <taxon>Vertebrata</taxon>
        <taxon>Euteleostomi</taxon>
        <taxon>Actinopterygii</taxon>
        <taxon>Neopterygii</taxon>
        <taxon>Teleostei</taxon>
        <taxon>Ostariophysi</taxon>
        <taxon>Cypriniformes</taxon>
        <taxon>Cyprinidae</taxon>
        <taxon>Labeoninae</taxon>
        <taxon>Labeonini</taxon>
        <taxon>Cirrhinus</taxon>
    </lineage>
</organism>
<accession>A0ABR3N4I2</accession>
<sequence>MGVRFSLRSDRGDVIDAVEIAGPPVGGMDLAFKKLLQDENWSCSQHMGLFQGQIWRVAQQEALMRRRVIGEPAPFGSRSKGDTRMRRTVLTSPHQMKVYNMTHAIRQRTELA</sequence>
<reference evidence="1 2" key="1">
    <citation type="submission" date="2023-09" db="EMBL/GenBank/DDBJ databases">
        <authorList>
            <person name="Wang M."/>
        </authorList>
    </citation>
    <scope>NUCLEOTIDE SEQUENCE [LARGE SCALE GENOMIC DNA]</scope>
    <source>
        <strain evidence="1">GT-2023</strain>
        <tissue evidence="1">Liver</tissue>
    </source>
</reference>
<keyword evidence="2" id="KW-1185">Reference proteome</keyword>
<dbReference type="Proteomes" id="UP001558613">
    <property type="component" value="Unassembled WGS sequence"/>
</dbReference>
<gene>
    <name evidence="1" type="ORF">QQF64_030864</name>
</gene>